<keyword evidence="2" id="KW-0732">Signal</keyword>
<organism evidence="3 4">
    <name type="scientific">Cristinia sonorae</name>
    <dbReference type="NCBI Taxonomy" id="1940300"/>
    <lineage>
        <taxon>Eukaryota</taxon>
        <taxon>Fungi</taxon>
        <taxon>Dikarya</taxon>
        <taxon>Basidiomycota</taxon>
        <taxon>Agaricomycotina</taxon>
        <taxon>Agaricomycetes</taxon>
        <taxon>Agaricomycetidae</taxon>
        <taxon>Agaricales</taxon>
        <taxon>Pleurotineae</taxon>
        <taxon>Stephanosporaceae</taxon>
        <taxon>Cristinia</taxon>
    </lineage>
</organism>
<dbReference type="AlphaFoldDB" id="A0A8K0UYN0"/>
<accession>A0A8K0UYN0</accession>
<protein>
    <submittedName>
        <fullName evidence="3">Uncharacterized protein</fullName>
    </submittedName>
</protein>
<dbReference type="Proteomes" id="UP000813824">
    <property type="component" value="Unassembled WGS sequence"/>
</dbReference>
<feature type="region of interest" description="Disordered" evidence="1">
    <location>
        <begin position="107"/>
        <end position="129"/>
    </location>
</feature>
<proteinExistence type="predicted"/>
<evidence type="ECO:0000313" key="3">
    <source>
        <dbReference type="EMBL" id="KAH8108070.1"/>
    </source>
</evidence>
<keyword evidence="4" id="KW-1185">Reference proteome</keyword>
<evidence type="ECO:0000256" key="1">
    <source>
        <dbReference type="SAM" id="MobiDB-lite"/>
    </source>
</evidence>
<gene>
    <name evidence="3" type="ORF">BXZ70DRAFT_34789</name>
</gene>
<evidence type="ECO:0000313" key="4">
    <source>
        <dbReference type="Proteomes" id="UP000813824"/>
    </source>
</evidence>
<name>A0A8K0UYN0_9AGAR</name>
<reference evidence="3" key="1">
    <citation type="journal article" date="2021" name="New Phytol.">
        <title>Evolutionary innovations through gain and loss of genes in the ectomycorrhizal Boletales.</title>
        <authorList>
            <person name="Wu G."/>
            <person name="Miyauchi S."/>
            <person name="Morin E."/>
            <person name="Kuo A."/>
            <person name="Drula E."/>
            <person name="Varga T."/>
            <person name="Kohler A."/>
            <person name="Feng B."/>
            <person name="Cao Y."/>
            <person name="Lipzen A."/>
            <person name="Daum C."/>
            <person name="Hundley H."/>
            <person name="Pangilinan J."/>
            <person name="Johnson J."/>
            <person name="Barry K."/>
            <person name="LaButti K."/>
            <person name="Ng V."/>
            <person name="Ahrendt S."/>
            <person name="Min B."/>
            <person name="Choi I.G."/>
            <person name="Park H."/>
            <person name="Plett J.M."/>
            <person name="Magnuson J."/>
            <person name="Spatafora J.W."/>
            <person name="Nagy L.G."/>
            <person name="Henrissat B."/>
            <person name="Grigoriev I.V."/>
            <person name="Yang Z.L."/>
            <person name="Xu J."/>
            <person name="Martin F.M."/>
        </authorList>
    </citation>
    <scope>NUCLEOTIDE SEQUENCE</scope>
    <source>
        <strain evidence="3">KKN 215</strain>
    </source>
</reference>
<feature type="chain" id="PRO_5035436449" evidence="2">
    <location>
        <begin position="30"/>
        <end position="137"/>
    </location>
</feature>
<dbReference type="EMBL" id="JAEVFJ010000001">
    <property type="protein sequence ID" value="KAH8108070.1"/>
    <property type="molecule type" value="Genomic_DNA"/>
</dbReference>
<evidence type="ECO:0000256" key="2">
    <source>
        <dbReference type="SAM" id="SignalP"/>
    </source>
</evidence>
<feature type="signal peptide" evidence="2">
    <location>
        <begin position="1"/>
        <end position="29"/>
    </location>
</feature>
<sequence length="137" mass="15252">MHTLWHSSSFHCRTRTWISLSFSTSGIWAALCSGWNRSNNGKHSTVELSEHLRNPLRHHFSIDFTTCQYLLILLTIPSQTEESFPCLLCLGESLYGTVETCIGGMSSKSVTREGRPPDSHSTASSPLRYDSICSIGT</sequence>
<comment type="caution">
    <text evidence="3">The sequence shown here is derived from an EMBL/GenBank/DDBJ whole genome shotgun (WGS) entry which is preliminary data.</text>
</comment>